<evidence type="ECO:0000256" key="8">
    <source>
        <dbReference type="RuleBase" id="RU363041"/>
    </source>
</evidence>
<keyword evidence="3" id="KW-0813">Transport</keyword>
<reference evidence="10" key="2">
    <citation type="journal article" date="2020" name="Antonie Van Leeuwenhoek">
        <title>Labilibaculum antarcticum sp. nov., a novel facultative anaerobic, psychrotorelant bacterium isolated from marine sediment of Antarctica.</title>
        <authorList>
            <person name="Watanabe M."/>
            <person name="Kojima H."/>
            <person name="Fukui M."/>
        </authorList>
    </citation>
    <scope>NUCLEOTIDE SEQUENCE [LARGE SCALE GENOMIC DNA]</scope>
    <source>
        <strain evidence="10">SPP2</strain>
    </source>
</reference>
<evidence type="ECO:0000256" key="6">
    <source>
        <dbReference type="ARBA" id="ARBA00022989"/>
    </source>
</evidence>
<keyword evidence="6 8" id="KW-1133">Transmembrane helix</keyword>
<dbReference type="GO" id="GO:0005886">
    <property type="term" value="C:plasma membrane"/>
    <property type="evidence" value="ECO:0007669"/>
    <property type="project" value="UniProtKB-SubCell"/>
</dbReference>
<evidence type="ECO:0000313" key="9">
    <source>
        <dbReference type="EMBL" id="BAX81707.1"/>
    </source>
</evidence>
<feature type="transmembrane region" description="Helical" evidence="8">
    <location>
        <begin position="71"/>
        <end position="92"/>
    </location>
</feature>
<evidence type="ECO:0000313" key="10">
    <source>
        <dbReference type="Proteomes" id="UP000218267"/>
    </source>
</evidence>
<feature type="transmembrane region" description="Helical" evidence="8">
    <location>
        <begin position="98"/>
        <end position="120"/>
    </location>
</feature>
<reference evidence="9 10" key="1">
    <citation type="journal article" date="2018" name="Mar. Genomics">
        <title>Complete genome sequence of Marinifilaceae bacterium strain SPP2, isolated from the Antarctic marine sediment.</title>
        <authorList>
            <person name="Watanabe M."/>
            <person name="Kojima H."/>
            <person name="Fukui M."/>
        </authorList>
    </citation>
    <scope>NUCLEOTIDE SEQUENCE [LARGE SCALE GENOMIC DNA]</scope>
    <source>
        <strain evidence="9 10">SPP2</strain>
    </source>
</reference>
<organism evidence="9 10">
    <name type="scientific">Labilibaculum antarcticum</name>
    <dbReference type="NCBI Taxonomy" id="1717717"/>
    <lineage>
        <taxon>Bacteria</taxon>
        <taxon>Pseudomonadati</taxon>
        <taxon>Bacteroidota</taxon>
        <taxon>Bacteroidia</taxon>
        <taxon>Marinilabiliales</taxon>
        <taxon>Marinifilaceae</taxon>
        <taxon>Labilibaculum</taxon>
    </lineage>
</organism>
<dbReference type="OrthoDB" id="7843147at2"/>
<dbReference type="InterPro" id="IPR002781">
    <property type="entry name" value="TM_pro_TauE-like"/>
</dbReference>
<dbReference type="RefSeq" id="WP_096431350.1">
    <property type="nucleotide sequence ID" value="NZ_AP018042.1"/>
</dbReference>
<accession>A0A1Y1CMT7</accession>
<feature type="transmembrane region" description="Helical" evidence="8">
    <location>
        <begin position="194"/>
        <end position="213"/>
    </location>
</feature>
<evidence type="ECO:0000256" key="5">
    <source>
        <dbReference type="ARBA" id="ARBA00022692"/>
    </source>
</evidence>
<evidence type="ECO:0000256" key="1">
    <source>
        <dbReference type="ARBA" id="ARBA00004651"/>
    </source>
</evidence>
<dbReference type="KEGG" id="mbas:ALGA_3409"/>
<feature type="transmembrane region" description="Helical" evidence="8">
    <location>
        <begin position="132"/>
        <end position="153"/>
    </location>
</feature>
<protein>
    <recommendedName>
        <fullName evidence="8">Probable membrane transporter protein</fullName>
    </recommendedName>
</protein>
<gene>
    <name evidence="9" type="ORF">ALGA_3409</name>
</gene>
<comment type="similarity">
    <text evidence="2 8">Belongs to the 4-toluene sulfonate uptake permease (TSUP) (TC 2.A.102) family.</text>
</comment>
<dbReference type="PANTHER" id="PTHR30269">
    <property type="entry name" value="TRANSMEMBRANE PROTEIN YFCA"/>
    <property type="match status" value="1"/>
</dbReference>
<evidence type="ECO:0000256" key="7">
    <source>
        <dbReference type="ARBA" id="ARBA00023136"/>
    </source>
</evidence>
<proteinExistence type="inferred from homology"/>
<dbReference type="EMBL" id="AP018042">
    <property type="protein sequence ID" value="BAX81707.1"/>
    <property type="molecule type" value="Genomic_DNA"/>
</dbReference>
<evidence type="ECO:0000256" key="2">
    <source>
        <dbReference type="ARBA" id="ARBA00009142"/>
    </source>
</evidence>
<keyword evidence="4 8" id="KW-1003">Cell membrane</keyword>
<feature type="transmembrane region" description="Helical" evidence="8">
    <location>
        <begin position="219"/>
        <end position="238"/>
    </location>
</feature>
<feature type="transmembrane region" description="Helical" evidence="8">
    <location>
        <begin position="7"/>
        <end position="30"/>
    </location>
</feature>
<feature type="transmembrane region" description="Helical" evidence="8">
    <location>
        <begin position="42"/>
        <end position="59"/>
    </location>
</feature>
<dbReference type="InterPro" id="IPR052017">
    <property type="entry name" value="TSUP"/>
</dbReference>
<dbReference type="AlphaFoldDB" id="A0A1Y1CMT7"/>
<sequence>MMLYFWIILIVSVASLIKGITGFGFALVALPPLLIWYSPKEIIPVLILCNLFASLVIVLQKKDRKLVNKKFQSLIFFGAIFTLVGVLTLKYISENILITIMSIFFILLSILSLLGIRYTIKLSDWSYRIAGMFLGFLTGSISISGPPLALFLHSANVDKEEFREIFSWFSIVTAFIALVGYGVLGLLTVATFKMGFLFLPILYLGSFIGKRLNHCISPFLFKNISVFITLLSSLFLLLK</sequence>
<dbReference type="Proteomes" id="UP000218267">
    <property type="component" value="Chromosome"/>
</dbReference>
<dbReference type="Pfam" id="PF01925">
    <property type="entry name" value="TauE"/>
    <property type="match status" value="1"/>
</dbReference>
<evidence type="ECO:0000256" key="4">
    <source>
        <dbReference type="ARBA" id="ARBA00022475"/>
    </source>
</evidence>
<feature type="transmembrane region" description="Helical" evidence="8">
    <location>
        <begin position="165"/>
        <end position="187"/>
    </location>
</feature>
<keyword evidence="7 8" id="KW-0472">Membrane</keyword>
<dbReference type="PANTHER" id="PTHR30269:SF37">
    <property type="entry name" value="MEMBRANE TRANSPORTER PROTEIN"/>
    <property type="match status" value="1"/>
</dbReference>
<keyword evidence="10" id="KW-1185">Reference proteome</keyword>
<evidence type="ECO:0000256" key="3">
    <source>
        <dbReference type="ARBA" id="ARBA00022448"/>
    </source>
</evidence>
<comment type="subcellular location">
    <subcellularLocation>
        <location evidence="1 8">Cell membrane</location>
        <topology evidence="1 8">Multi-pass membrane protein</topology>
    </subcellularLocation>
</comment>
<keyword evidence="5 8" id="KW-0812">Transmembrane</keyword>
<name>A0A1Y1CMT7_9BACT</name>